<accession>A0A6A5RCG9</accession>
<protein>
    <submittedName>
        <fullName evidence="1">Uncharacterized protein</fullName>
    </submittedName>
</protein>
<dbReference type="GeneID" id="54347820"/>
<dbReference type="AlphaFoldDB" id="A0A6A5RCG9"/>
<name>A0A6A5RCG9_9PLEO</name>
<evidence type="ECO:0000313" key="2">
    <source>
        <dbReference type="Proteomes" id="UP000800082"/>
    </source>
</evidence>
<dbReference type="RefSeq" id="XP_033445634.1">
    <property type="nucleotide sequence ID" value="XM_033590161.1"/>
</dbReference>
<dbReference type="EMBL" id="ML978984">
    <property type="protein sequence ID" value="KAF1925382.1"/>
    <property type="molecule type" value="Genomic_DNA"/>
</dbReference>
<gene>
    <name evidence="1" type="ORF">M421DRAFT_398614</name>
</gene>
<dbReference type="OrthoDB" id="3762113at2759"/>
<feature type="non-terminal residue" evidence="1">
    <location>
        <position position="1"/>
    </location>
</feature>
<reference evidence="1" key="1">
    <citation type="journal article" date="2020" name="Stud. Mycol.">
        <title>101 Dothideomycetes genomes: a test case for predicting lifestyles and emergence of pathogens.</title>
        <authorList>
            <person name="Haridas S."/>
            <person name="Albert R."/>
            <person name="Binder M."/>
            <person name="Bloem J."/>
            <person name="Labutti K."/>
            <person name="Salamov A."/>
            <person name="Andreopoulos B."/>
            <person name="Baker S."/>
            <person name="Barry K."/>
            <person name="Bills G."/>
            <person name="Bluhm B."/>
            <person name="Cannon C."/>
            <person name="Castanera R."/>
            <person name="Culley D."/>
            <person name="Daum C."/>
            <person name="Ezra D."/>
            <person name="Gonzalez J."/>
            <person name="Henrissat B."/>
            <person name="Kuo A."/>
            <person name="Liang C."/>
            <person name="Lipzen A."/>
            <person name="Lutzoni F."/>
            <person name="Magnuson J."/>
            <person name="Mondo S."/>
            <person name="Nolan M."/>
            <person name="Ohm R."/>
            <person name="Pangilinan J."/>
            <person name="Park H.-J."/>
            <person name="Ramirez L."/>
            <person name="Alfaro M."/>
            <person name="Sun H."/>
            <person name="Tritt A."/>
            <person name="Yoshinaga Y."/>
            <person name="Zwiers L.-H."/>
            <person name="Turgeon B."/>
            <person name="Goodwin S."/>
            <person name="Spatafora J."/>
            <person name="Crous P."/>
            <person name="Grigoriev I."/>
        </authorList>
    </citation>
    <scope>NUCLEOTIDE SEQUENCE</scope>
    <source>
        <strain evidence="1">CBS 183.55</strain>
    </source>
</reference>
<dbReference type="Proteomes" id="UP000800082">
    <property type="component" value="Unassembled WGS sequence"/>
</dbReference>
<sequence>KYNYKRALCKDPKFYLVENIKAKYSILDKDTYNFNKSRFIISVILTGAVVTGLERRRRLNTV</sequence>
<evidence type="ECO:0000313" key="1">
    <source>
        <dbReference type="EMBL" id="KAF1925382.1"/>
    </source>
</evidence>
<proteinExistence type="predicted"/>
<keyword evidence="2" id="KW-1185">Reference proteome</keyword>
<organism evidence="1 2">
    <name type="scientific">Didymella exigua CBS 183.55</name>
    <dbReference type="NCBI Taxonomy" id="1150837"/>
    <lineage>
        <taxon>Eukaryota</taxon>
        <taxon>Fungi</taxon>
        <taxon>Dikarya</taxon>
        <taxon>Ascomycota</taxon>
        <taxon>Pezizomycotina</taxon>
        <taxon>Dothideomycetes</taxon>
        <taxon>Pleosporomycetidae</taxon>
        <taxon>Pleosporales</taxon>
        <taxon>Pleosporineae</taxon>
        <taxon>Didymellaceae</taxon>
        <taxon>Didymella</taxon>
    </lineage>
</organism>